<evidence type="ECO:0000313" key="1">
    <source>
        <dbReference type="EMBL" id="MBZ0156975.1"/>
    </source>
</evidence>
<organism evidence="1 2">
    <name type="scientific">Candidatus Nitrobium versatile</name>
    <dbReference type="NCBI Taxonomy" id="2884831"/>
    <lineage>
        <taxon>Bacteria</taxon>
        <taxon>Pseudomonadati</taxon>
        <taxon>Nitrospirota</taxon>
        <taxon>Nitrospiria</taxon>
        <taxon>Nitrospirales</taxon>
        <taxon>Nitrospiraceae</taxon>
        <taxon>Candidatus Nitrobium</taxon>
    </lineage>
</organism>
<gene>
    <name evidence="1" type="ORF">K8I29_12295</name>
</gene>
<proteinExistence type="predicted"/>
<evidence type="ECO:0000313" key="2">
    <source>
        <dbReference type="Proteomes" id="UP000705867"/>
    </source>
</evidence>
<comment type="caution">
    <text evidence="1">The sequence shown here is derived from an EMBL/GenBank/DDBJ whole genome shotgun (WGS) entry which is preliminary data.</text>
</comment>
<name>A0A953M1N9_9BACT</name>
<protein>
    <submittedName>
        <fullName evidence="1">Uncharacterized protein</fullName>
    </submittedName>
</protein>
<sequence length="64" mass="7612">MYAQFAYTPWWSVTVESGEREFLPLEKGGQEGFDEEESFNPYNLPHPSFPKRGFKKEYLSFNRD</sequence>
<dbReference type="Proteomes" id="UP000705867">
    <property type="component" value="Unassembled WGS sequence"/>
</dbReference>
<dbReference type="EMBL" id="JAIOIV010000100">
    <property type="protein sequence ID" value="MBZ0156975.1"/>
    <property type="molecule type" value="Genomic_DNA"/>
</dbReference>
<reference evidence="1" key="2">
    <citation type="submission" date="2021-08" db="EMBL/GenBank/DDBJ databases">
        <authorList>
            <person name="Dalcin Martins P."/>
        </authorList>
    </citation>
    <scope>NUCLEOTIDE SEQUENCE</scope>
    <source>
        <strain evidence="1">MAG_39</strain>
    </source>
</reference>
<reference evidence="1" key="1">
    <citation type="journal article" date="2021" name="bioRxiv">
        <title>Unraveling nitrogen, sulfur and carbon metabolic pathways and microbial community transcriptional responses to substrate deprivation and toxicity stresses in a bioreactor mimicking anoxic brackish coastal sediment conditions.</title>
        <authorList>
            <person name="Martins P.D."/>
            <person name="Echeveste M.J."/>
            <person name="Arshad A."/>
            <person name="Kurth J."/>
            <person name="Ouboter H."/>
            <person name="Jetten M.S.M."/>
            <person name="Welte C.U."/>
        </authorList>
    </citation>
    <scope>NUCLEOTIDE SEQUENCE</scope>
    <source>
        <strain evidence="1">MAG_39</strain>
    </source>
</reference>
<accession>A0A953M1N9</accession>
<dbReference type="AlphaFoldDB" id="A0A953M1N9"/>